<feature type="chain" id="PRO_5030987404" description="Peptidase" evidence="1">
    <location>
        <begin position="31"/>
        <end position="346"/>
    </location>
</feature>
<reference evidence="2 3" key="1">
    <citation type="submission" date="2020-08" db="EMBL/GenBank/DDBJ databases">
        <title>Sequencing the genomes of 1000 actinobacteria strains.</title>
        <authorList>
            <person name="Klenk H.-P."/>
        </authorList>
    </citation>
    <scope>NUCLEOTIDE SEQUENCE [LARGE SCALE GENOMIC DNA]</scope>
    <source>
        <strain evidence="2 3">DSM 105498</strain>
    </source>
</reference>
<dbReference type="InterPro" id="IPR008930">
    <property type="entry name" value="Terpenoid_cyclase/PrenylTrfase"/>
</dbReference>
<keyword evidence="1" id="KW-0732">Signal</keyword>
<dbReference type="EMBL" id="JACHWR010000002">
    <property type="protein sequence ID" value="MBB3043553.1"/>
    <property type="molecule type" value="Genomic_DNA"/>
</dbReference>
<name>A0A7W4VXF4_9ACTN</name>
<gene>
    <name evidence="2" type="ORF">FHU40_003371</name>
</gene>
<dbReference type="Proteomes" id="UP000589626">
    <property type="component" value="Unassembled WGS sequence"/>
</dbReference>
<proteinExistence type="predicted"/>
<evidence type="ECO:0008006" key="4">
    <source>
        <dbReference type="Google" id="ProtNLM"/>
    </source>
</evidence>
<protein>
    <recommendedName>
        <fullName evidence="4">Peptidase</fullName>
    </recommendedName>
</protein>
<sequence length="346" mass="35538">MIRMPRLVAALASGALALGLTVGATGTASAAPADRAGNWLEKQLTGGLIHNDVYDFDDYGLTADTGMALVAVGGHRKAVKQVSRALATNVDSWTTGVDFGSSDVYAGSVAKALVFAQTAGANPKDFGDVNLVKRLNGRISSEKGTVGRLRDKTSETDYANTLGQAYAAAGLTNAGSKKAKAAVRFLLAQQCEAGFFRLYFADADASDQTCDGAAKKKDRAPDTDATAIAVVGLQSIDKPSAQVRKSIASALAWLARTQARDGGFGGGPSTKAPNANSTGLAAWALAQGGECGAAKQAAAWVRKLQRKNGAVAYDKAALKAGVSADTLDQWRRSTAQAAPGLGRPGC</sequence>
<dbReference type="RefSeq" id="WP_183593360.1">
    <property type="nucleotide sequence ID" value="NZ_JACHWR010000002.1"/>
</dbReference>
<dbReference type="Gene3D" id="1.50.10.20">
    <property type="match status" value="1"/>
</dbReference>
<dbReference type="SUPFAM" id="SSF48239">
    <property type="entry name" value="Terpenoid cyclases/Protein prenyltransferases"/>
    <property type="match status" value="1"/>
</dbReference>
<organism evidence="2 3">
    <name type="scientific">Nocardioides soli</name>
    <dbReference type="NCBI Taxonomy" id="1036020"/>
    <lineage>
        <taxon>Bacteria</taxon>
        <taxon>Bacillati</taxon>
        <taxon>Actinomycetota</taxon>
        <taxon>Actinomycetes</taxon>
        <taxon>Propionibacteriales</taxon>
        <taxon>Nocardioidaceae</taxon>
        <taxon>Nocardioides</taxon>
    </lineage>
</organism>
<accession>A0A7W4VXF4</accession>
<comment type="caution">
    <text evidence="2">The sequence shown here is derived from an EMBL/GenBank/DDBJ whole genome shotgun (WGS) entry which is preliminary data.</text>
</comment>
<evidence type="ECO:0000313" key="3">
    <source>
        <dbReference type="Proteomes" id="UP000589626"/>
    </source>
</evidence>
<evidence type="ECO:0000313" key="2">
    <source>
        <dbReference type="EMBL" id="MBB3043553.1"/>
    </source>
</evidence>
<keyword evidence="3" id="KW-1185">Reference proteome</keyword>
<dbReference type="AlphaFoldDB" id="A0A7W4VXF4"/>
<evidence type="ECO:0000256" key="1">
    <source>
        <dbReference type="SAM" id="SignalP"/>
    </source>
</evidence>
<feature type="signal peptide" evidence="1">
    <location>
        <begin position="1"/>
        <end position="30"/>
    </location>
</feature>